<feature type="domain" description="Integrase catalytic" evidence="1">
    <location>
        <begin position="79"/>
        <end position="282"/>
    </location>
</feature>
<dbReference type="EMBL" id="JBHLVZ010000096">
    <property type="protein sequence ID" value="MFC0389165.1"/>
    <property type="molecule type" value="Genomic_DNA"/>
</dbReference>
<dbReference type="InterPro" id="IPR001584">
    <property type="entry name" value="Integrase_cat-core"/>
</dbReference>
<organism evidence="2 3">
    <name type="scientific">Muricoccus vinaceus</name>
    <dbReference type="NCBI Taxonomy" id="424704"/>
    <lineage>
        <taxon>Bacteria</taxon>
        <taxon>Pseudomonadati</taxon>
        <taxon>Pseudomonadota</taxon>
        <taxon>Alphaproteobacteria</taxon>
        <taxon>Acetobacterales</taxon>
        <taxon>Roseomonadaceae</taxon>
        <taxon>Muricoccus</taxon>
    </lineage>
</organism>
<dbReference type="InterPro" id="IPR036397">
    <property type="entry name" value="RNaseH_sf"/>
</dbReference>
<gene>
    <name evidence="2" type="ORF">ACFFIC_26990</name>
</gene>
<dbReference type="Gene3D" id="1.10.10.60">
    <property type="entry name" value="Homeodomain-like"/>
    <property type="match status" value="1"/>
</dbReference>
<dbReference type="InterPro" id="IPR015378">
    <property type="entry name" value="Transposase-like_Mu_C"/>
</dbReference>
<dbReference type="PROSITE" id="PS50994">
    <property type="entry name" value="INTEGRASE"/>
    <property type="match status" value="1"/>
</dbReference>
<evidence type="ECO:0000313" key="2">
    <source>
        <dbReference type="EMBL" id="MFC0389165.1"/>
    </source>
</evidence>
<feature type="non-terminal residue" evidence="2">
    <location>
        <position position="372"/>
    </location>
</feature>
<dbReference type="Pfam" id="PF09299">
    <property type="entry name" value="Mu-transpos_C"/>
    <property type="match status" value="1"/>
</dbReference>
<protein>
    <submittedName>
        <fullName evidence="2">Mu transposase C-terminal domain-containing protein</fullName>
    </submittedName>
</protein>
<dbReference type="SUPFAM" id="SSF53098">
    <property type="entry name" value="Ribonuclease H-like"/>
    <property type="match status" value="1"/>
</dbReference>
<sequence length="372" mass="41723">MEAVIDAGIKRYYLSRQKRSVAALHREIKHDCQAADLPVPSVGTVRRRVAALAPSVVMRARNGAAAVRQRFKPLRGSLETEYPLDVVQIDHTLVDVVAVDDVFRKPLGRVWLTVVLDVDTRVVCGFYMSPEHPSTTSVALAITHAVLPKGPWLSANDLTLPWPAAGLPRCIHVDNAREFHSQAMMRACQQHGIALEFRPVGRPHFGGHIERLMGTLMTRIHELPGTTFSNIQERGDADPEALAVLTLSELQRVFALEVLGPYHHEVHSGLGMPPLAAWAERLDRRSSPPLVPQNPDEFLYSFLPFKEVVVRREGIRLHSIFYYDNVITRWIGTGQVRLRAKYDPRNLFRVFLSSAPQLNETPRKRTVSADGV</sequence>
<dbReference type="RefSeq" id="WP_377056285.1">
    <property type="nucleotide sequence ID" value="NZ_JBHLVZ010000096.1"/>
</dbReference>
<evidence type="ECO:0000313" key="3">
    <source>
        <dbReference type="Proteomes" id="UP001589789"/>
    </source>
</evidence>
<accession>A0ABV6IZV1</accession>
<evidence type="ECO:0000259" key="1">
    <source>
        <dbReference type="PROSITE" id="PS50994"/>
    </source>
</evidence>
<dbReference type="Proteomes" id="UP001589789">
    <property type="component" value="Unassembled WGS sequence"/>
</dbReference>
<comment type="caution">
    <text evidence="2">The sequence shown here is derived from an EMBL/GenBank/DDBJ whole genome shotgun (WGS) entry which is preliminary data.</text>
</comment>
<dbReference type="InterPro" id="IPR012337">
    <property type="entry name" value="RNaseH-like_sf"/>
</dbReference>
<keyword evidence="3" id="KW-1185">Reference proteome</keyword>
<name>A0ABV6IZV1_9PROT</name>
<proteinExistence type="predicted"/>
<reference evidence="2 3" key="1">
    <citation type="submission" date="2024-09" db="EMBL/GenBank/DDBJ databases">
        <authorList>
            <person name="Sun Q."/>
            <person name="Mori K."/>
        </authorList>
    </citation>
    <scope>NUCLEOTIDE SEQUENCE [LARGE SCALE GENOMIC DNA]</scope>
    <source>
        <strain evidence="2 3">CCM 7468</strain>
    </source>
</reference>
<dbReference type="Gene3D" id="3.30.420.10">
    <property type="entry name" value="Ribonuclease H-like superfamily/Ribonuclease H"/>
    <property type="match status" value="1"/>
</dbReference>